<dbReference type="EMBL" id="JAYMYQ010000005">
    <property type="protein sequence ID" value="KAK7330158.1"/>
    <property type="molecule type" value="Genomic_DNA"/>
</dbReference>
<sequence>MNQQLYPFLVGESDVSHLTQNAPIKRTTIGRRSVISCRIFLKKNLEAAPADFFLGSKSGQRLEGYKHSQARKEYGRRMDEGKEYGLSGVNHLDRDIKCLYIHIRHPVVGEMGAALLKTDANSIVKHKPKLTEYQQACFITELFISSSCKMKTQNI</sequence>
<dbReference type="AlphaFoldDB" id="A0AAN9LBF6"/>
<accession>A0AAN9LBF6</accession>
<name>A0AAN9LBF6_CANGL</name>
<organism evidence="1 2">
    <name type="scientific">Canavalia gladiata</name>
    <name type="common">Sword bean</name>
    <name type="synonym">Dolichos gladiatus</name>
    <dbReference type="NCBI Taxonomy" id="3824"/>
    <lineage>
        <taxon>Eukaryota</taxon>
        <taxon>Viridiplantae</taxon>
        <taxon>Streptophyta</taxon>
        <taxon>Embryophyta</taxon>
        <taxon>Tracheophyta</taxon>
        <taxon>Spermatophyta</taxon>
        <taxon>Magnoliopsida</taxon>
        <taxon>eudicotyledons</taxon>
        <taxon>Gunneridae</taxon>
        <taxon>Pentapetalae</taxon>
        <taxon>rosids</taxon>
        <taxon>fabids</taxon>
        <taxon>Fabales</taxon>
        <taxon>Fabaceae</taxon>
        <taxon>Papilionoideae</taxon>
        <taxon>50 kb inversion clade</taxon>
        <taxon>NPAAA clade</taxon>
        <taxon>indigoferoid/millettioid clade</taxon>
        <taxon>Phaseoleae</taxon>
        <taxon>Canavalia</taxon>
    </lineage>
</organism>
<dbReference type="Proteomes" id="UP001367508">
    <property type="component" value="Unassembled WGS sequence"/>
</dbReference>
<evidence type="ECO:0000313" key="1">
    <source>
        <dbReference type="EMBL" id="KAK7330158.1"/>
    </source>
</evidence>
<reference evidence="1 2" key="1">
    <citation type="submission" date="2024-01" db="EMBL/GenBank/DDBJ databases">
        <title>The genomes of 5 underutilized Papilionoideae crops provide insights into root nodulation and disease resistanc.</title>
        <authorList>
            <person name="Jiang F."/>
        </authorList>
    </citation>
    <scope>NUCLEOTIDE SEQUENCE [LARGE SCALE GENOMIC DNA]</scope>
    <source>
        <strain evidence="1">LVBAO_FW01</strain>
        <tissue evidence="1">Leaves</tissue>
    </source>
</reference>
<protein>
    <submittedName>
        <fullName evidence="1">Uncharacterized protein</fullName>
    </submittedName>
</protein>
<comment type="caution">
    <text evidence="1">The sequence shown here is derived from an EMBL/GenBank/DDBJ whole genome shotgun (WGS) entry which is preliminary data.</text>
</comment>
<proteinExistence type="predicted"/>
<evidence type="ECO:0000313" key="2">
    <source>
        <dbReference type="Proteomes" id="UP001367508"/>
    </source>
</evidence>
<gene>
    <name evidence="1" type="ORF">VNO77_24344</name>
</gene>
<keyword evidence="2" id="KW-1185">Reference proteome</keyword>